<sequence length="157" mass="17189">MEKKTNEEETQRKDSSDVKGPPKQRLTVCLISAAFFGSVGSSFLYGYNLSVVNAPASYIKTFYNKTWIDRYNEPIGDGTVTLLWSVTVSIFAIGGLVGALTVSFLIKALGRKADGTSCSVSWHFLPYCSCVFCRFCPRVTHTHTLTLSAAGPDVETK</sequence>
<evidence type="ECO:0000256" key="1">
    <source>
        <dbReference type="ARBA" id="ARBA00004141"/>
    </source>
</evidence>
<protein>
    <submittedName>
        <fullName evidence="7">Solute carrier family 2, facilitated glucose transporter member 9-like</fullName>
    </submittedName>
</protein>
<dbReference type="PANTHER" id="PTHR23503">
    <property type="entry name" value="SOLUTE CARRIER FAMILY 2"/>
    <property type="match status" value="1"/>
</dbReference>
<evidence type="ECO:0000256" key="3">
    <source>
        <dbReference type="ARBA" id="ARBA00022989"/>
    </source>
</evidence>
<dbReference type="GO" id="GO:0070837">
    <property type="term" value="P:dehydroascorbic acid transport"/>
    <property type="evidence" value="ECO:0007669"/>
    <property type="project" value="TreeGrafter"/>
</dbReference>
<organism evidence="7 8">
    <name type="scientific">Sinocyclocheilus anshuiensis</name>
    <dbReference type="NCBI Taxonomy" id="1608454"/>
    <lineage>
        <taxon>Eukaryota</taxon>
        <taxon>Metazoa</taxon>
        <taxon>Chordata</taxon>
        <taxon>Craniata</taxon>
        <taxon>Vertebrata</taxon>
        <taxon>Euteleostomi</taxon>
        <taxon>Actinopterygii</taxon>
        <taxon>Neopterygii</taxon>
        <taxon>Teleostei</taxon>
        <taxon>Ostariophysi</taxon>
        <taxon>Cypriniformes</taxon>
        <taxon>Cyprinidae</taxon>
        <taxon>Cyprininae</taxon>
        <taxon>Sinocyclocheilus</taxon>
    </lineage>
</organism>
<evidence type="ECO:0000256" key="5">
    <source>
        <dbReference type="SAM" id="MobiDB-lite"/>
    </source>
</evidence>
<dbReference type="InterPro" id="IPR045263">
    <property type="entry name" value="GLUT"/>
</dbReference>
<dbReference type="InterPro" id="IPR036259">
    <property type="entry name" value="MFS_trans_sf"/>
</dbReference>
<reference evidence="7" key="1">
    <citation type="submission" date="2025-08" db="UniProtKB">
        <authorList>
            <consortium name="Ensembl"/>
        </authorList>
    </citation>
    <scope>IDENTIFICATION</scope>
</reference>
<keyword evidence="8" id="KW-1185">Reference proteome</keyword>
<keyword evidence="4 6" id="KW-0472">Membrane</keyword>
<comment type="subcellular location">
    <subcellularLocation>
        <location evidence="1">Membrane</location>
        <topology evidence="1">Multi-pass membrane protein</topology>
    </subcellularLocation>
</comment>
<dbReference type="GO" id="GO:0046323">
    <property type="term" value="P:D-glucose import"/>
    <property type="evidence" value="ECO:0007669"/>
    <property type="project" value="TreeGrafter"/>
</dbReference>
<evidence type="ECO:0000313" key="7">
    <source>
        <dbReference type="Ensembl" id="ENSSANP00000012722.1"/>
    </source>
</evidence>
<dbReference type="AlphaFoldDB" id="A0A671L460"/>
<accession>A0A671L460</accession>
<evidence type="ECO:0000256" key="2">
    <source>
        <dbReference type="ARBA" id="ARBA00022692"/>
    </source>
</evidence>
<dbReference type="InterPro" id="IPR005828">
    <property type="entry name" value="MFS_sugar_transport-like"/>
</dbReference>
<keyword evidence="3 6" id="KW-1133">Transmembrane helix</keyword>
<dbReference type="Ensembl" id="ENSSANT00000013594.1">
    <property type="protein sequence ID" value="ENSSANP00000012722.1"/>
    <property type="gene ID" value="ENSSANG00000006826.1"/>
</dbReference>
<keyword evidence="2 6" id="KW-0812">Transmembrane</keyword>
<name>A0A671L460_9TELE</name>
<feature type="compositionally biased region" description="Basic and acidic residues" evidence="5">
    <location>
        <begin position="1"/>
        <end position="17"/>
    </location>
</feature>
<dbReference type="Gene3D" id="1.20.1250.20">
    <property type="entry name" value="MFS general substrate transporter like domains"/>
    <property type="match status" value="1"/>
</dbReference>
<reference evidence="7" key="2">
    <citation type="submission" date="2025-09" db="UniProtKB">
        <authorList>
            <consortium name="Ensembl"/>
        </authorList>
    </citation>
    <scope>IDENTIFICATION</scope>
</reference>
<feature type="region of interest" description="Disordered" evidence="5">
    <location>
        <begin position="1"/>
        <end position="22"/>
    </location>
</feature>
<evidence type="ECO:0000256" key="4">
    <source>
        <dbReference type="ARBA" id="ARBA00023136"/>
    </source>
</evidence>
<evidence type="ECO:0000313" key="8">
    <source>
        <dbReference type="Proteomes" id="UP000472260"/>
    </source>
</evidence>
<feature type="transmembrane region" description="Helical" evidence="6">
    <location>
        <begin position="26"/>
        <end position="47"/>
    </location>
</feature>
<dbReference type="PANTHER" id="PTHR23503:SF35">
    <property type="entry name" value="SOLUTE CARRIER FAMILY 2, FACILITATED GLUCOSE TRANSPORTER MEMBER 9"/>
    <property type="match status" value="1"/>
</dbReference>
<evidence type="ECO:0000256" key="6">
    <source>
        <dbReference type="SAM" id="Phobius"/>
    </source>
</evidence>
<gene>
    <name evidence="7" type="primary">LOC107701832</name>
</gene>
<dbReference type="GO" id="GO:0055056">
    <property type="term" value="F:D-glucose transmembrane transporter activity"/>
    <property type="evidence" value="ECO:0007669"/>
    <property type="project" value="TreeGrafter"/>
</dbReference>
<dbReference type="Pfam" id="PF00083">
    <property type="entry name" value="Sugar_tr"/>
    <property type="match status" value="1"/>
</dbReference>
<feature type="transmembrane region" description="Helical" evidence="6">
    <location>
        <begin position="82"/>
        <end position="106"/>
    </location>
</feature>
<dbReference type="GO" id="GO:0005886">
    <property type="term" value="C:plasma membrane"/>
    <property type="evidence" value="ECO:0007669"/>
    <property type="project" value="TreeGrafter"/>
</dbReference>
<dbReference type="Proteomes" id="UP000472260">
    <property type="component" value="Unassembled WGS sequence"/>
</dbReference>
<proteinExistence type="predicted"/>